<feature type="region of interest" description="Disordered" evidence="1">
    <location>
        <begin position="86"/>
        <end position="109"/>
    </location>
</feature>
<evidence type="ECO:0000256" key="1">
    <source>
        <dbReference type="SAM" id="MobiDB-lite"/>
    </source>
</evidence>
<sequence>IRKKTLSCQFFPQEGRRVGCASSVLAFHGAFQGLRVLTGISSLDARLGAAENKGEHWSLLHHQRDCNTANSKGNKRLQSLKKKQAKTSFCAQAQRSSIPRKSLRQSQNL</sequence>
<evidence type="ECO:0000313" key="3">
    <source>
        <dbReference type="Proteomes" id="UP000001519"/>
    </source>
</evidence>
<dbReference type="Bgee" id="ENSGGOG00000043873">
    <property type="expression patterns" value="Expressed in cerebellum"/>
</dbReference>
<dbReference type="Ensembl" id="ENSGGOT00000061453.1">
    <property type="protein sequence ID" value="ENSGGOP00000035866.1"/>
    <property type="gene ID" value="ENSGGOG00000043873.1"/>
</dbReference>
<dbReference type="InParanoid" id="A0A2I2YLP6"/>
<evidence type="ECO:0000313" key="2">
    <source>
        <dbReference type="Ensembl" id="ENSGGOP00000035866.1"/>
    </source>
</evidence>
<dbReference type="EMBL" id="CABD030042716">
    <property type="status" value="NOT_ANNOTATED_CDS"/>
    <property type="molecule type" value="Genomic_DNA"/>
</dbReference>
<accession>A0A2I2YLP6</accession>
<dbReference type="AlphaFoldDB" id="A0A2I2YLP6"/>
<proteinExistence type="predicted"/>
<reference evidence="2 3" key="2">
    <citation type="journal article" date="2012" name="Nature">
        <title>Insights into hominid evolution from the gorilla genome sequence.</title>
        <authorList>
            <person name="Scally A."/>
            <person name="Dutheil J.Y."/>
            <person name="Hillier L.W."/>
            <person name="Jordan G.E."/>
            <person name="Goodhead I."/>
            <person name="Herrero J."/>
            <person name="Hobolth A."/>
            <person name="Lappalainen T."/>
            <person name="Mailund T."/>
            <person name="Marques-Bonet T."/>
            <person name="McCarthy S."/>
            <person name="Montgomery S.H."/>
            <person name="Schwalie P.C."/>
            <person name="Tang Y.A."/>
            <person name="Ward M.C."/>
            <person name="Xue Y."/>
            <person name="Yngvadottir B."/>
            <person name="Alkan C."/>
            <person name="Andersen L.N."/>
            <person name="Ayub Q."/>
            <person name="Ball E.V."/>
            <person name="Beal K."/>
            <person name="Bradley B.J."/>
            <person name="Chen Y."/>
            <person name="Clee C.M."/>
            <person name="Fitzgerald S."/>
            <person name="Graves T.A."/>
            <person name="Gu Y."/>
            <person name="Heath P."/>
            <person name="Heger A."/>
            <person name="Karakoc E."/>
            <person name="Kolb-Kokocinski A."/>
            <person name="Laird G.K."/>
            <person name="Lunter G."/>
            <person name="Meader S."/>
            <person name="Mort M."/>
            <person name="Mullikin J.C."/>
            <person name="Munch K."/>
            <person name="O'Connor T.D."/>
            <person name="Phillips A.D."/>
            <person name="Prado-Martinez J."/>
            <person name="Rogers A.S."/>
            <person name="Sajjadian S."/>
            <person name="Schmidt D."/>
            <person name="Shaw K."/>
            <person name="Simpson J.T."/>
            <person name="Stenson P.D."/>
            <person name="Turner D.J."/>
            <person name="Vigilant L."/>
            <person name="Vilella A.J."/>
            <person name="Whitener W."/>
            <person name="Zhu B."/>
            <person name="Cooper D.N."/>
            <person name="de Jong P."/>
            <person name="Dermitzakis E.T."/>
            <person name="Eichler E.E."/>
            <person name="Flicek P."/>
            <person name="Goldman N."/>
            <person name="Mundy N.I."/>
            <person name="Ning Z."/>
            <person name="Odom D.T."/>
            <person name="Ponting C.P."/>
            <person name="Quail M.A."/>
            <person name="Ryder O.A."/>
            <person name="Searle S.M."/>
            <person name="Warren W.C."/>
            <person name="Wilson R.K."/>
            <person name="Schierup M.H."/>
            <person name="Rogers J."/>
            <person name="Tyler-Smith C."/>
            <person name="Durbin R."/>
        </authorList>
    </citation>
    <scope>NUCLEOTIDE SEQUENCE [LARGE SCALE GENOMIC DNA]</scope>
</reference>
<reference evidence="2" key="4">
    <citation type="submission" date="2025-09" db="UniProtKB">
        <authorList>
            <consortium name="Ensembl"/>
        </authorList>
    </citation>
    <scope>IDENTIFICATION</scope>
</reference>
<organism evidence="2 3">
    <name type="scientific">Gorilla gorilla gorilla</name>
    <name type="common">Western lowland gorilla</name>
    <dbReference type="NCBI Taxonomy" id="9595"/>
    <lineage>
        <taxon>Eukaryota</taxon>
        <taxon>Metazoa</taxon>
        <taxon>Chordata</taxon>
        <taxon>Craniata</taxon>
        <taxon>Vertebrata</taxon>
        <taxon>Euteleostomi</taxon>
        <taxon>Mammalia</taxon>
        <taxon>Eutheria</taxon>
        <taxon>Euarchontoglires</taxon>
        <taxon>Primates</taxon>
        <taxon>Haplorrhini</taxon>
        <taxon>Catarrhini</taxon>
        <taxon>Hominidae</taxon>
        <taxon>Gorilla</taxon>
    </lineage>
</organism>
<dbReference type="Proteomes" id="UP000001519">
    <property type="component" value="Chromosome 5"/>
</dbReference>
<reference evidence="2" key="3">
    <citation type="submission" date="2025-08" db="UniProtKB">
        <authorList>
            <consortium name="Ensembl"/>
        </authorList>
    </citation>
    <scope>IDENTIFICATION</scope>
</reference>
<dbReference type="OMA" id="LHHQRDC"/>
<reference evidence="3" key="1">
    <citation type="submission" date="2011-05" db="EMBL/GenBank/DDBJ databases">
        <title>Insights into the evolution of the great apes provided by the gorilla genome.</title>
        <authorList>
            <person name="Scally A."/>
        </authorList>
    </citation>
    <scope>NUCLEOTIDE SEQUENCE [LARGE SCALE GENOMIC DNA]</scope>
</reference>
<dbReference type="GeneTree" id="ENSGT00910000147061"/>
<name>A0A2I2YLP6_GORGO</name>
<protein>
    <submittedName>
        <fullName evidence="2">Uncharacterized protein</fullName>
    </submittedName>
</protein>
<keyword evidence="3" id="KW-1185">Reference proteome</keyword>